<evidence type="ECO:0000259" key="7">
    <source>
        <dbReference type="PROSITE" id="PS51471"/>
    </source>
</evidence>
<dbReference type="GO" id="GO:0035516">
    <property type="term" value="F:broad specificity oxidative DNA demethylase activity"/>
    <property type="evidence" value="ECO:0007669"/>
    <property type="project" value="TreeGrafter"/>
</dbReference>
<feature type="binding site" evidence="6">
    <location>
        <position position="190"/>
    </location>
    <ligand>
        <name>Fe cation</name>
        <dbReference type="ChEBI" id="CHEBI:24875"/>
        <note>catalytic</note>
    </ligand>
</feature>
<protein>
    <submittedName>
        <fullName evidence="8">DNA oxidative demethylase AlkB</fullName>
    </submittedName>
</protein>
<dbReference type="PANTHER" id="PTHR16557:SF2">
    <property type="entry name" value="NUCLEIC ACID DIOXYGENASE ALKBH1"/>
    <property type="match status" value="1"/>
</dbReference>
<evidence type="ECO:0000313" key="9">
    <source>
        <dbReference type="Proteomes" id="UP000245212"/>
    </source>
</evidence>
<keyword evidence="9" id="KW-1185">Reference proteome</keyword>
<dbReference type="AlphaFoldDB" id="A0A2V1K4U7"/>
<feature type="binding site" evidence="5">
    <location>
        <begin position="123"/>
        <end position="125"/>
    </location>
    <ligand>
        <name>2-oxoglutarate</name>
        <dbReference type="ChEBI" id="CHEBI:16810"/>
    </ligand>
</feature>
<dbReference type="GO" id="GO:0035513">
    <property type="term" value="P:oxidative RNA demethylation"/>
    <property type="evidence" value="ECO:0007669"/>
    <property type="project" value="TreeGrafter"/>
</dbReference>
<keyword evidence="4 6" id="KW-0408">Iron</keyword>
<evidence type="ECO:0000313" key="8">
    <source>
        <dbReference type="EMBL" id="PWF24659.1"/>
    </source>
</evidence>
<evidence type="ECO:0000256" key="4">
    <source>
        <dbReference type="ARBA" id="ARBA00023004"/>
    </source>
</evidence>
<proteinExistence type="predicted"/>
<dbReference type="InterPro" id="IPR027450">
    <property type="entry name" value="AlkB-like"/>
</dbReference>
<dbReference type="SUPFAM" id="SSF51197">
    <property type="entry name" value="Clavaminate synthase-like"/>
    <property type="match status" value="1"/>
</dbReference>
<dbReference type="GO" id="GO:0035515">
    <property type="term" value="F:oxidative RNA demethylase activity"/>
    <property type="evidence" value="ECO:0007669"/>
    <property type="project" value="TreeGrafter"/>
</dbReference>
<dbReference type="RefSeq" id="WP_109060064.1">
    <property type="nucleotide sequence ID" value="NZ_QETA01000001.1"/>
</dbReference>
<evidence type="ECO:0000256" key="5">
    <source>
        <dbReference type="PIRSR" id="PIRSR604574-1"/>
    </source>
</evidence>
<evidence type="ECO:0000256" key="1">
    <source>
        <dbReference type="ARBA" id="ARBA00022723"/>
    </source>
</evidence>
<keyword evidence="8" id="KW-0808">Transferase</keyword>
<dbReference type="Pfam" id="PF13532">
    <property type="entry name" value="2OG-FeII_Oxy_2"/>
    <property type="match status" value="1"/>
</dbReference>
<accession>A0A2V1K4U7</accession>
<feature type="binding site" evidence="6">
    <location>
        <position position="136"/>
    </location>
    <ligand>
        <name>Fe cation</name>
        <dbReference type="ChEBI" id="CHEBI:24875"/>
        <note>catalytic</note>
    </ligand>
</feature>
<comment type="cofactor">
    <cofactor evidence="6">
        <name>Fe(2+)</name>
        <dbReference type="ChEBI" id="CHEBI:29033"/>
    </cofactor>
    <text evidence="6">Binds 1 Fe(2+) ion per subunit.</text>
</comment>
<feature type="domain" description="Fe2OG dioxygenase" evidence="7">
    <location>
        <begin position="116"/>
        <end position="216"/>
    </location>
</feature>
<dbReference type="NCBIfam" id="NF011930">
    <property type="entry name" value="PRK15401.1"/>
    <property type="match status" value="1"/>
</dbReference>
<dbReference type="Gene3D" id="2.60.120.590">
    <property type="entry name" value="Alpha-ketoglutarate-dependent dioxygenase AlkB-like"/>
    <property type="match status" value="1"/>
</dbReference>
<evidence type="ECO:0000256" key="3">
    <source>
        <dbReference type="ARBA" id="ARBA00023002"/>
    </source>
</evidence>
<evidence type="ECO:0000256" key="2">
    <source>
        <dbReference type="ARBA" id="ARBA00022964"/>
    </source>
</evidence>
<dbReference type="GO" id="GO:0005737">
    <property type="term" value="C:cytoplasm"/>
    <property type="evidence" value="ECO:0007669"/>
    <property type="project" value="TreeGrafter"/>
</dbReference>
<dbReference type="EMBL" id="QETA01000001">
    <property type="protein sequence ID" value="PWF24659.1"/>
    <property type="molecule type" value="Genomic_DNA"/>
</dbReference>
<organism evidence="8 9">
    <name type="scientific">Corticimicrobacter populi</name>
    <dbReference type="NCBI Taxonomy" id="2175229"/>
    <lineage>
        <taxon>Bacteria</taxon>
        <taxon>Pseudomonadati</taxon>
        <taxon>Pseudomonadota</taxon>
        <taxon>Betaproteobacteria</taxon>
        <taxon>Burkholderiales</taxon>
        <taxon>Alcaligenaceae</taxon>
        <taxon>Corticimicrobacter</taxon>
    </lineage>
</organism>
<dbReference type="GO" id="GO:0032259">
    <property type="term" value="P:methylation"/>
    <property type="evidence" value="ECO:0007669"/>
    <property type="project" value="UniProtKB-KW"/>
</dbReference>
<feature type="binding site" evidence="5">
    <location>
        <position position="138"/>
    </location>
    <ligand>
        <name>substrate</name>
    </ligand>
</feature>
<reference evidence="9" key="1">
    <citation type="submission" date="2018-05" db="EMBL/GenBank/DDBJ databases">
        <authorList>
            <person name="Li Y."/>
        </authorList>
    </citation>
    <scope>NUCLEOTIDE SEQUENCE [LARGE SCALE GENOMIC DNA]</scope>
    <source>
        <strain evidence="9">3d-2-2</strain>
    </source>
</reference>
<dbReference type="InterPro" id="IPR005123">
    <property type="entry name" value="Oxoglu/Fe-dep_dioxygenase_dom"/>
</dbReference>
<name>A0A2V1K4U7_9BURK</name>
<keyword evidence="3" id="KW-0560">Oxidoreductase</keyword>
<sequence length="216" mass="23632">MTTLDLFRSTAPGEFERIGPGACILRGFALAGEDGLLSALASIEAEAPFRRINTPGGRPMSVMLTSCGALGWTSDRYGYRYSRVHPDTRRPWPAMPPALRQLACNAADTAGFPGFEPDACLINRYLPGARMSLHQDRDERDLRAPIVSVSLGMSATFLFGGLQRAERTAHVPLHHGDVAVWGGPDRLRYHGIMPLPHHPHPVLGAQRINLTFRKAS</sequence>
<dbReference type="InterPro" id="IPR004574">
    <property type="entry name" value="Alkb"/>
</dbReference>
<dbReference type="Proteomes" id="UP000245212">
    <property type="component" value="Unassembled WGS sequence"/>
</dbReference>
<dbReference type="InterPro" id="IPR037151">
    <property type="entry name" value="AlkB-like_sf"/>
</dbReference>
<dbReference type="GO" id="GO:0008168">
    <property type="term" value="F:methyltransferase activity"/>
    <property type="evidence" value="ECO:0007669"/>
    <property type="project" value="UniProtKB-KW"/>
</dbReference>
<keyword evidence="8" id="KW-0489">Methyltransferase</keyword>
<gene>
    <name evidence="8" type="ORF">DD235_00200</name>
</gene>
<feature type="binding site" evidence="5">
    <location>
        <begin position="207"/>
        <end position="213"/>
    </location>
    <ligand>
        <name>2-oxoglutarate</name>
        <dbReference type="ChEBI" id="CHEBI:16810"/>
    </ligand>
</feature>
<keyword evidence="1 6" id="KW-0479">Metal-binding</keyword>
<feature type="binding site" evidence="5">
    <location>
        <position position="164"/>
    </location>
    <ligand>
        <name>substrate</name>
    </ligand>
</feature>
<feature type="binding site" evidence="5">
    <location>
        <begin position="79"/>
        <end position="81"/>
    </location>
    <ligand>
        <name>substrate</name>
    </ligand>
</feature>
<dbReference type="GO" id="GO:0008198">
    <property type="term" value="F:ferrous iron binding"/>
    <property type="evidence" value="ECO:0007669"/>
    <property type="project" value="TreeGrafter"/>
</dbReference>
<feature type="binding site" evidence="5">
    <location>
        <position position="72"/>
    </location>
    <ligand>
        <name>substrate</name>
    </ligand>
</feature>
<evidence type="ECO:0000256" key="6">
    <source>
        <dbReference type="PIRSR" id="PIRSR604574-2"/>
    </source>
</evidence>
<feature type="binding site" evidence="6">
    <location>
        <position position="134"/>
    </location>
    <ligand>
        <name>Fe cation</name>
        <dbReference type="ChEBI" id="CHEBI:24875"/>
        <note>catalytic</note>
    </ligand>
</feature>
<comment type="caution">
    <text evidence="8">The sequence shown here is derived from an EMBL/GenBank/DDBJ whole genome shotgun (WGS) entry which is preliminary data.</text>
</comment>
<dbReference type="PROSITE" id="PS51471">
    <property type="entry name" value="FE2OG_OXY"/>
    <property type="match status" value="1"/>
</dbReference>
<dbReference type="PANTHER" id="PTHR16557">
    <property type="entry name" value="ALKYLATED DNA REPAIR PROTEIN ALKB-RELATED"/>
    <property type="match status" value="1"/>
</dbReference>
<keyword evidence="2" id="KW-0223">Dioxygenase</keyword>